<accession>W5III8</accession>
<dbReference type="Gene3D" id="3.40.50.150">
    <property type="entry name" value="Vaccinia Virus protein VP39"/>
    <property type="match status" value="1"/>
</dbReference>
<dbReference type="Pfam" id="PF02384">
    <property type="entry name" value="N6_Mtase"/>
    <property type="match status" value="1"/>
</dbReference>
<comment type="catalytic activity">
    <reaction evidence="7">
        <text>a 2'-deoxyadenosine in DNA + S-adenosyl-L-methionine = an N(6)-methyl-2'-deoxyadenosine in DNA + S-adenosyl-L-homocysteine + H(+)</text>
        <dbReference type="Rhea" id="RHEA:15197"/>
        <dbReference type="Rhea" id="RHEA-COMP:12418"/>
        <dbReference type="Rhea" id="RHEA-COMP:12419"/>
        <dbReference type="ChEBI" id="CHEBI:15378"/>
        <dbReference type="ChEBI" id="CHEBI:57856"/>
        <dbReference type="ChEBI" id="CHEBI:59789"/>
        <dbReference type="ChEBI" id="CHEBI:90615"/>
        <dbReference type="ChEBI" id="CHEBI:90616"/>
        <dbReference type="EC" id="2.1.1.72"/>
    </reaction>
</comment>
<dbReference type="PANTHER" id="PTHR42933:SF1">
    <property type="entry name" value="SITE-SPECIFIC DNA-METHYLTRANSFERASE (ADENINE-SPECIFIC)"/>
    <property type="match status" value="1"/>
</dbReference>
<dbReference type="AlphaFoldDB" id="W5III8"/>
<dbReference type="EC" id="2.1.1.72" evidence="2"/>
<feature type="domain" description="DNA methylase adenine-specific" evidence="9">
    <location>
        <begin position="190"/>
        <end position="519"/>
    </location>
</feature>
<dbReference type="PRINTS" id="PR00507">
    <property type="entry name" value="N12N6MTFRASE"/>
</dbReference>
<keyword evidence="12" id="KW-1185">Reference proteome</keyword>
<dbReference type="eggNOG" id="COG0286">
    <property type="taxonomic scope" value="Bacteria"/>
</dbReference>
<dbReference type="PANTHER" id="PTHR42933">
    <property type="entry name" value="SLR6095 PROTEIN"/>
    <property type="match status" value="1"/>
</dbReference>
<keyword evidence="3" id="KW-0489">Methyltransferase</keyword>
<dbReference type="GO" id="GO:0032259">
    <property type="term" value="P:methylation"/>
    <property type="evidence" value="ECO:0007669"/>
    <property type="project" value="UniProtKB-KW"/>
</dbReference>
<gene>
    <name evidence="11" type="ORF">HMPREF9020_00458</name>
</gene>
<proteinExistence type="inferred from homology"/>
<evidence type="ECO:0000256" key="1">
    <source>
        <dbReference type="ARBA" id="ARBA00006594"/>
    </source>
</evidence>
<comment type="caution">
    <text evidence="11">The sequence shown here is derived from an EMBL/GenBank/DDBJ whole genome shotgun (WGS) entry which is preliminary data.</text>
</comment>
<protein>
    <recommendedName>
        <fullName evidence="2">site-specific DNA-methyltransferase (adenine-specific)</fullName>
        <ecNumber evidence="2">2.1.1.72</ecNumber>
    </recommendedName>
</protein>
<dbReference type="InterPro" id="IPR022749">
    <property type="entry name" value="D12N6_MeTrfase_N"/>
</dbReference>
<dbReference type="GO" id="GO:0003677">
    <property type="term" value="F:DNA binding"/>
    <property type="evidence" value="ECO:0007669"/>
    <property type="project" value="InterPro"/>
</dbReference>
<dbReference type="GO" id="GO:0009007">
    <property type="term" value="F:site-specific DNA-methyltransferase (adenine-specific) activity"/>
    <property type="evidence" value="ECO:0007669"/>
    <property type="project" value="UniProtKB-EC"/>
</dbReference>
<keyword evidence="8" id="KW-0175">Coiled coil</keyword>
<dbReference type="InterPro" id="IPR003356">
    <property type="entry name" value="DNA_methylase_A-5"/>
</dbReference>
<keyword evidence="5" id="KW-0949">S-adenosyl-L-methionine</keyword>
<evidence type="ECO:0000256" key="4">
    <source>
        <dbReference type="ARBA" id="ARBA00022679"/>
    </source>
</evidence>
<comment type="similarity">
    <text evidence="1">Belongs to the N(4)/N(6)-methyltransferase family.</text>
</comment>
<dbReference type="GO" id="GO:0009307">
    <property type="term" value="P:DNA restriction-modification system"/>
    <property type="evidence" value="ECO:0007669"/>
    <property type="project" value="UniProtKB-KW"/>
</dbReference>
<dbReference type="Gene3D" id="1.20.1260.30">
    <property type="match status" value="1"/>
</dbReference>
<evidence type="ECO:0000259" key="9">
    <source>
        <dbReference type="Pfam" id="PF02384"/>
    </source>
</evidence>
<dbReference type="SUPFAM" id="SSF53335">
    <property type="entry name" value="S-adenosyl-L-methionine-dependent methyltransferases"/>
    <property type="match status" value="1"/>
</dbReference>
<evidence type="ECO:0000256" key="7">
    <source>
        <dbReference type="ARBA" id="ARBA00047942"/>
    </source>
</evidence>
<dbReference type="InterPro" id="IPR051537">
    <property type="entry name" value="DNA_Adenine_Mtase"/>
</dbReference>
<evidence type="ECO:0000256" key="6">
    <source>
        <dbReference type="ARBA" id="ARBA00022747"/>
    </source>
</evidence>
<dbReference type="InterPro" id="IPR004546">
    <property type="entry name" value="Restrct_endonuc_T1M"/>
</dbReference>
<sequence length="566" mass="64607">MDNRKTKEQKQEKNNQAGNLSSQLWAMANDLRGKMDASEFRDYILGFIFYRYLSDRQEHYLESSGTVDIEEGESLNDAYTRCSKREGIELYREDLSNELGYAIDPADTWQSLLDKIQNQRIRPEDFQNIFDHFKRNALLNPNSEKDFRDVFDDINLSNSSLGTSTAARAKALAAIVEKINEVDFLDEGGRDILGDVYEYLIEKFAGSSGKKAGEFYTPHEVSKVLAKLVTYAAPDASDESKDVINNEDSTFTIYDPTMGSGSLLLTVQKELTGLDHRSRVHFYGQELNRTTFNLARMNLLMHGVGYQSMFLRNADTLESDWPDGVDAQGINHPLFFDAVVANPPYSQKWDNNATKMKDPRFKEYGKLAPKSAADFAFVEHCLYHMKLTGRMAIVLPHGVLFRGGAEGIIRKALLEKNYLDAVIGLPSNLFYSTGIATVVLVFRKDKTTDNVLFIDASQHFEKRKNQNTLRDEDINLIFQTYKDRKDVDKLAHVASRDEIIHNEYNLNIPRYVDTFEEEEPIDLNEVNQQIADVDKEIERLQTQFESMVADLVETSIDDDENEAKND</sequence>
<evidence type="ECO:0000256" key="5">
    <source>
        <dbReference type="ARBA" id="ARBA00022691"/>
    </source>
</evidence>
<dbReference type="InterPro" id="IPR038333">
    <property type="entry name" value="T1MK-like_N_sf"/>
</dbReference>
<dbReference type="PROSITE" id="PS00092">
    <property type="entry name" value="N6_MTASE"/>
    <property type="match status" value="1"/>
</dbReference>
<dbReference type="Pfam" id="PF12161">
    <property type="entry name" value="HsdM_N"/>
    <property type="match status" value="1"/>
</dbReference>
<evidence type="ECO:0000313" key="12">
    <source>
        <dbReference type="Proteomes" id="UP000005777"/>
    </source>
</evidence>
<dbReference type="InterPro" id="IPR029063">
    <property type="entry name" value="SAM-dependent_MTases_sf"/>
</dbReference>
<feature type="domain" description="N6 adenine-specific DNA methyltransferase N-terminal" evidence="10">
    <location>
        <begin position="20"/>
        <end position="179"/>
    </location>
</feature>
<dbReference type="HOGENOM" id="CLU_013049_0_2_11"/>
<dbReference type="EMBL" id="ADCX01000003">
    <property type="protein sequence ID" value="EFG26830.1"/>
    <property type="molecule type" value="Genomic_DNA"/>
</dbReference>
<dbReference type="NCBIfam" id="TIGR00497">
    <property type="entry name" value="hsdM"/>
    <property type="match status" value="1"/>
</dbReference>
<evidence type="ECO:0000313" key="11">
    <source>
        <dbReference type="EMBL" id="EFG26830.1"/>
    </source>
</evidence>
<evidence type="ECO:0000256" key="3">
    <source>
        <dbReference type="ARBA" id="ARBA00022603"/>
    </source>
</evidence>
<dbReference type="RefSeq" id="WP_006292814.1">
    <property type="nucleotide sequence ID" value="NZ_GG770225.1"/>
</dbReference>
<reference evidence="11 12" key="1">
    <citation type="submission" date="2012-01" db="EMBL/GenBank/DDBJ databases">
        <title>The Genome Sequence of Scardovia inopinata F0304.</title>
        <authorList>
            <consortium name="The Broad Institute Genome Sequencing Platform"/>
            <person name="Ward D."/>
            <person name="Earl A."/>
            <person name="Feldgarden M."/>
            <person name="Gevers D."/>
            <person name="Young S."/>
            <person name="Zeng Q."/>
            <person name="Koehrsen M."/>
            <person name="Alvarado L."/>
            <person name="Berlin A.M."/>
            <person name="Borenstein D."/>
            <person name="Chapman S.B."/>
            <person name="Chen Z."/>
            <person name="Engels R."/>
            <person name="Freedman E."/>
            <person name="Gellesch M."/>
            <person name="Goldberg J."/>
            <person name="Griggs A."/>
            <person name="Gujja S."/>
            <person name="Heilman E.R."/>
            <person name="Heiman D.I."/>
            <person name="Hepburn T.A."/>
            <person name="Howarth C."/>
            <person name="Jen D."/>
            <person name="Larson L."/>
            <person name="Mehta T."/>
            <person name="Park D."/>
            <person name="Pearson M."/>
            <person name="Richards J."/>
            <person name="Roberts A."/>
            <person name="Saif S."/>
            <person name="Shea T.D."/>
            <person name="Shenoy N."/>
            <person name="Sisk P."/>
            <person name="Stolte C."/>
            <person name="Sykes S.N."/>
            <person name="Walk T."/>
            <person name="White J."/>
            <person name="Yandava C."/>
            <person name="Izard J."/>
            <person name="Baranova O.V."/>
            <person name="Blanton J.M."/>
            <person name="Tanner A.C."/>
            <person name="Dewhirst F."/>
            <person name="Haas B."/>
            <person name="Nusbaum C."/>
            <person name="Birren B."/>
        </authorList>
    </citation>
    <scope>NUCLEOTIDE SEQUENCE [LARGE SCALE GENOMIC DNA]</scope>
    <source>
        <strain evidence="11 12">F0304</strain>
    </source>
</reference>
<keyword evidence="6" id="KW-0680">Restriction system</keyword>
<name>W5III8_SCAIO</name>
<feature type="coiled-coil region" evidence="8">
    <location>
        <begin position="523"/>
        <end position="550"/>
    </location>
</feature>
<evidence type="ECO:0000259" key="10">
    <source>
        <dbReference type="Pfam" id="PF12161"/>
    </source>
</evidence>
<evidence type="ECO:0000256" key="2">
    <source>
        <dbReference type="ARBA" id="ARBA00011900"/>
    </source>
</evidence>
<dbReference type="Proteomes" id="UP000005777">
    <property type="component" value="Unassembled WGS sequence"/>
</dbReference>
<evidence type="ECO:0000256" key="8">
    <source>
        <dbReference type="SAM" id="Coils"/>
    </source>
</evidence>
<keyword evidence="4" id="KW-0808">Transferase</keyword>
<dbReference type="InterPro" id="IPR002052">
    <property type="entry name" value="DNA_methylase_N6_adenine_CS"/>
</dbReference>
<organism evidence="11 12">
    <name type="scientific">Scardovia inopinata F0304</name>
    <dbReference type="NCBI Taxonomy" id="641146"/>
    <lineage>
        <taxon>Bacteria</taxon>
        <taxon>Bacillati</taxon>
        <taxon>Actinomycetota</taxon>
        <taxon>Actinomycetes</taxon>
        <taxon>Bifidobacteriales</taxon>
        <taxon>Bifidobacteriaceae</taxon>
        <taxon>Scardovia</taxon>
    </lineage>
</organism>
<dbReference type="GO" id="GO:0008170">
    <property type="term" value="F:N-methyltransferase activity"/>
    <property type="evidence" value="ECO:0007669"/>
    <property type="project" value="InterPro"/>
</dbReference>